<dbReference type="PaxDb" id="44689-DDB0219829"/>
<organism evidence="3 4">
    <name type="scientific">Dictyostelium discoideum</name>
    <name type="common">Social amoeba</name>
    <dbReference type="NCBI Taxonomy" id="44689"/>
    <lineage>
        <taxon>Eukaryota</taxon>
        <taxon>Amoebozoa</taxon>
        <taxon>Evosea</taxon>
        <taxon>Eumycetozoa</taxon>
        <taxon>Dictyostelia</taxon>
        <taxon>Dictyosteliales</taxon>
        <taxon>Dictyosteliaceae</taxon>
        <taxon>Dictyostelium</taxon>
    </lineage>
</organism>
<accession>Q54C74</accession>
<dbReference type="AlphaFoldDB" id="Q54C74"/>
<reference evidence="3 4" key="1">
    <citation type="journal article" date="2005" name="Nature">
        <title>The genome of the social amoeba Dictyostelium discoideum.</title>
        <authorList>
            <consortium name="The Dictyostelium discoideum Sequencing Consortium"/>
            <person name="Eichinger L."/>
            <person name="Pachebat J.A."/>
            <person name="Glockner G."/>
            <person name="Rajandream M.A."/>
            <person name="Sucgang R."/>
            <person name="Berriman M."/>
            <person name="Song J."/>
            <person name="Olsen R."/>
            <person name="Szafranski K."/>
            <person name="Xu Q."/>
            <person name="Tunggal B."/>
            <person name="Kummerfeld S."/>
            <person name="Madera M."/>
            <person name="Konfortov B.A."/>
            <person name="Rivero F."/>
            <person name="Bankier A.T."/>
            <person name="Lehmann R."/>
            <person name="Hamlin N."/>
            <person name="Davies R."/>
            <person name="Gaudet P."/>
            <person name="Fey P."/>
            <person name="Pilcher K."/>
            <person name="Chen G."/>
            <person name="Saunders D."/>
            <person name="Sodergren E."/>
            <person name="Davis P."/>
            <person name="Kerhornou A."/>
            <person name="Nie X."/>
            <person name="Hall N."/>
            <person name="Anjard C."/>
            <person name="Hemphill L."/>
            <person name="Bason N."/>
            <person name="Farbrother P."/>
            <person name="Desany B."/>
            <person name="Just E."/>
            <person name="Morio T."/>
            <person name="Rost R."/>
            <person name="Churcher C."/>
            <person name="Cooper J."/>
            <person name="Haydock S."/>
            <person name="van Driessche N."/>
            <person name="Cronin A."/>
            <person name="Goodhead I."/>
            <person name="Muzny D."/>
            <person name="Mourier T."/>
            <person name="Pain A."/>
            <person name="Lu M."/>
            <person name="Harper D."/>
            <person name="Lindsay R."/>
            <person name="Hauser H."/>
            <person name="James K."/>
            <person name="Quiles M."/>
            <person name="Madan Babu M."/>
            <person name="Saito T."/>
            <person name="Buchrieser C."/>
            <person name="Wardroper A."/>
            <person name="Felder M."/>
            <person name="Thangavelu M."/>
            <person name="Johnson D."/>
            <person name="Knights A."/>
            <person name="Loulseged H."/>
            <person name="Mungall K."/>
            <person name="Oliver K."/>
            <person name="Price C."/>
            <person name="Quail M.A."/>
            <person name="Urushihara H."/>
            <person name="Hernandez J."/>
            <person name="Rabbinowitsch E."/>
            <person name="Steffen D."/>
            <person name="Sanders M."/>
            <person name="Ma J."/>
            <person name="Kohara Y."/>
            <person name="Sharp S."/>
            <person name="Simmonds M."/>
            <person name="Spiegler S."/>
            <person name="Tivey A."/>
            <person name="Sugano S."/>
            <person name="White B."/>
            <person name="Walker D."/>
            <person name="Woodward J."/>
            <person name="Winckler T."/>
            <person name="Tanaka Y."/>
            <person name="Shaulsky G."/>
            <person name="Schleicher M."/>
            <person name="Weinstock G."/>
            <person name="Rosenthal A."/>
            <person name="Cox E.C."/>
            <person name="Chisholm R.L."/>
            <person name="Gibbs R."/>
            <person name="Loomis W.F."/>
            <person name="Platzer M."/>
            <person name="Kay R.R."/>
            <person name="Williams J."/>
            <person name="Dear P.H."/>
            <person name="Noegel A.A."/>
            <person name="Barrell B."/>
            <person name="Kuspa A."/>
        </authorList>
    </citation>
    <scope>NUCLEOTIDE SEQUENCE [LARGE SCALE GENOMIC DNA]</scope>
    <source>
        <strain evidence="3 4">AX4</strain>
    </source>
</reference>
<dbReference type="GO" id="GO:0051018">
    <property type="term" value="F:protein kinase A binding"/>
    <property type="evidence" value="ECO:0000318"/>
    <property type="project" value="GO_Central"/>
</dbReference>
<dbReference type="OMA" id="NIECHEP"/>
<protein>
    <recommendedName>
        <fullName evidence="2">GSKIP domain-containing protein</fullName>
    </recommendedName>
</protein>
<dbReference type="SUPFAM" id="SSF103107">
    <property type="entry name" value="Hypothetical protein c14orf129, hspc210"/>
    <property type="match status" value="1"/>
</dbReference>
<sequence length="114" mass="13262">MNNFKEEIDDAINDIEYGVEKVELVLDHPISEINHVAVIKTNTKDNLELLIKMSLVDGYSIIEYINKTKDTQLEEGLDFQKSFDSLPNLLMYYSPEFQKQFGLKLFERLSNIKS</sequence>
<keyword evidence="4" id="KW-1185">Reference proteome</keyword>
<evidence type="ECO:0000256" key="1">
    <source>
        <dbReference type="ARBA" id="ARBA00009571"/>
    </source>
</evidence>
<evidence type="ECO:0000313" key="4">
    <source>
        <dbReference type="Proteomes" id="UP000002195"/>
    </source>
</evidence>
<dbReference type="GeneID" id="8629069"/>
<evidence type="ECO:0000313" key="3">
    <source>
        <dbReference type="EMBL" id="EAL60946.1"/>
    </source>
</evidence>
<proteinExistence type="inferred from homology"/>
<dbReference type="Proteomes" id="UP000002195">
    <property type="component" value="Unassembled WGS sequence"/>
</dbReference>
<dbReference type="SMR" id="Q54C74"/>
<dbReference type="InterPro" id="IPR037395">
    <property type="entry name" value="GSKIP"/>
</dbReference>
<comment type="similarity">
    <text evidence="1">Belongs to the GSKIP family.</text>
</comment>
<dbReference type="eggNOG" id="ENOG502RIBH">
    <property type="taxonomic scope" value="Eukaryota"/>
</dbReference>
<dbReference type="KEGG" id="ddi:DDB_G0293188"/>
<dbReference type="InterPro" id="IPR023231">
    <property type="entry name" value="GSKIP_dom_sf"/>
</dbReference>
<dbReference type="FunCoup" id="Q54C74">
    <property type="interactions" value="113"/>
</dbReference>
<dbReference type="HOGENOM" id="CLU_2125752_0_0_1"/>
<dbReference type="GO" id="GO:0005737">
    <property type="term" value="C:cytoplasm"/>
    <property type="evidence" value="ECO:0000318"/>
    <property type="project" value="GO_Central"/>
</dbReference>
<dbReference type="EMBL" id="AAFI02000199">
    <property type="protein sequence ID" value="EAL60946.1"/>
    <property type="molecule type" value="Genomic_DNA"/>
</dbReference>
<dbReference type="InParanoid" id="Q54C74"/>
<dbReference type="RefSeq" id="XP_629345.1">
    <property type="nucleotide sequence ID" value="XM_629343.1"/>
</dbReference>
<dbReference type="dictyBase" id="DDB_G0293188"/>
<dbReference type="PANTHER" id="PTHR12490:SF4">
    <property type="entry name" value="GSK3B-INTERACTING PROTEIN"/>
    <property type="match status" value="1"/>
</dbReference>
<dbReference type="VEuPathDB" id="AmoebaDB:DDB_G0293188"/>
<comment type="caution">
    <text evidence="3">The sequence shown here is derived from an EMBL/GenBank/DDBJ whole genome shotgun (WGS) entry which is preliminary data.</text>
</comment>
<dbReference type="GO" id="GO:0060828">
    <property type="term" value="P:regulation of canonical Wnt signaling pathway"/>
    <property type="evidence" value="ECO:0007669"/>
    <property type="project" value="InterPro"/>
</dbReference>
<dbReference type="Pfam" id="PF05303">
    <property type="entry name" value="GSKIP_dom"/>
    <property type="match status" value="1"/>
</dbReference>
<dbReference type="GO" id="GO:0019207">
    <property type="term" value="F:kinase regulator activity"/>
    <property type="evidence" value="ECO:0000318"/>
    <property type="project" value="GO_Central"/>
</dbReference>
<gene>
    <name evidence="3" type="ORF">DDB_G0293188</name>
</gene>
<evidence type="ECO:0000259" key="2">
    <source>
        <dbReference type="Pfam" id="PF05303"/>
    </source>
</evidence>
<feature type="domain" description="GSKIP" evidence="2">
    <location>
        <begin position="4"/>
        <end position="111"/>
    </location>
</feature>
<dbReference type="PANTHER" id="PTHR12490">
    <property type="entry name" value="GSK3B-INTERACTING PROTEIN"/>
    <property type="match status" value="1"/>
</dbReference>
<name>Q54C74_DICDI</name>
<dbReference type="Gene3D" id="3.30.2280.10">
    <property type="entry name" value="Hypothetical protein (hspc210)"/>
    <property type="match status" value="1"/>
</dbReference>
<dbReference type="InterPro" id="IPR007967">
    <property type="entry name" value="GSKIP_dom"/>
</dbReference>